<gene>
    <name evidence="7" type="ORF">FLA105534_00356</name>
</gene>
<evidence type="ECO:0000256" key="4">
    <source>
        <dbReference type="ARBA" id="ARBA00023136"/>
    </source>
</evidence>
<proteinExistence type="predicted"/>
<feature type="domain" description="Methylamine utilisation protein MauE" evidence="6">
    <location>
        <begin position="9"/>
        <end position="135"/>
    </location>
</feature>
<feature type="transmembrane region" description="Helical" evidence="5">
    <location>
        <begin position="120"/>
        <end position="138"/>
    </location>
</feature>
<protein>
    <recommendedName>
        <fullName evidence="6">Methylamine utilisation protein MauE domain-containing protein</fullName>
    </recommendedName>
</protein>
<feature type="transmembrane region" description="Helical" evidence="5">
    <location>
        <begin position="78"/>
        <end position="100"/>
    </location>
</feature>
<keyword evidence="2 5" id="KW-0812">Transmembrane</keyword>
<name>A0A6J4G831_9FLAO</name>
<evidence type="ECO:0000256" key="2">
    <source>
        <dbReference type="ARBA" id="ARBA00022692"/>
    </source>
</evidence>
<evidence type="ECO:0000256" key="5">
    <source>
        <dbReference type="SAM" id="Phobius"/>
    </source>
</evidence>
<evidence type="ECO:0000313" key="7">
    <source>
        <dbReference type="EMBL" id="CAA9194864.1"/>
    </source>
</evidence>
<comment type="subcellular location">
    <subcellularLocation>
        <location evidence="1">Membrane</location>
        <topology evidence="1">Multi-pass membrane protein</topology>
    </subcellularLocation>
</comment>
<dbReference type="GO" id="GO:0016020">
    <property type="term" value="C:membrane"/>
    <property type="evidence" value="ECO:0007669"/>
    <property type="project" value="UniProtKB-SubCell"/>
</dbReference>
<accession>A0A6J4G831</accession>
<dbReference type="Proteomes" id="UP000479938">
    <property type="component" value="Unassembled WGS sequence"/>
</dbReference>
<organism evidence="7 8">
    <name type="scientific">Flavobacterium bizetiae</name>
    <dbReference type="NCBI Taxonomy" id="2704140"/>
    <lineage>
        <taxon>Bacteria</taxon>
        <taxon>Pseudomonadati</taxon>
        <taxon>Bacteroidota</taxon>
        <taxon>Flavobacteriia</taxon>
        <taxon>Flavobacteriales</taxon>
        <taxon>Flavobacteriaceae</taxon>
        <taxon>Flavobacterium</taxon>
    </lineage>
</organism>
<dbReference type="Pfam" id="PF07291">
    <property type="entry name" value="MauE"/>
    <property type="match status" value="1"/>
</dbReference>
<dbReference type="RefSeq" id="WP_173969137.1">
    <property type="nucleotide sequence ID" value="NZ_CADCSU010000030.1"/>
</dbReference>
<keyword evidence="8" id="KW-1185">Reference proteome</keyword>
<dbReference type="InterPro" id="IPR009908">
    <property type="entry name" value="Methylamine_util_MauE"/>
</dbReference>
<feature type="transmembrane region" description="Helical" evidence="5">
    <location>
        <begin position="150"/>
        <end position="171"/>
    </location>
</feature>
<evidence type="ECO:0000256" key="3">
    <source>
        <dbReference type="ARBA" id="ARBA00022989"/>
    </source>
</evidence>
<reference evidence="7 8" key="1">
    <citation type="submission" date="2020-02" db="EMBL/GenBank/DDBJ databases">
        <authorList>
            <person name="Criscuolo A."/>
        </authorList>
    </citation>
    <scope>NUCLEOTIDE SEQUENCE [LARGE SCALE GENOMIC DNA]</scope>
    <source>
        <strain evidence="7">CIP105534</strain>
    </source>
</reference>
<keyword evidence="3 5" id="KW-1133">Transmembrane helix</keyword>
<dbReference type="GO" id="GO:0030416">
    <property type="term" value="P:methylamine metabolic process"/>
    <property type="evidence" value="ECO:0007669"/>
    <property type="project" value="InterPro"/>
</dbReference>
<evidence type="ECO:0000259" key="6">
    <source>
        <dbReference type="Pfam" id="PF07291"/>
    </source>
</evidence>
<feature type="transmembrane region" description="Helical" evidence="5">
    <location>
        <begin position="50"/>
        <end position="71"/>
    </location>
</feature>
<keyword evidence="4 5" id="KW-0472">Membrane</keyword>
<evidence type="ECO:0000313" key="8">
    <source>
        <dbReference type="Proteomes" id="UP000479938"/>
    </source>
</evidence>
<evidence type="ECO:0000256" key="1">
    <source>
        <dbReference type="ARBA" id="ARBA00004141"/>
    </source>
</evidence>
<dbReference type="EMBL" id="CADCSU010000030">
    <property type="protein sequence ID" value="CAA9194864.1"/>
    <property type="molecule type" value="Genomic_DNA"/>
</dbReference>
<dbReference type="AlphaFoldDB" id="A0A6J4G831"/>
<sequence>MKTSVHIKRILVDCICLLYGLLFVYASVSKLLDFERFQVQLAQSPLLSAYAWWISWMVISIELFIALLLLFSRTRTVALFGALGLMSMFTAYIFIILHYSSFVPCSCGGILEKMSWDVHLIFNLVFVLLAIIALLLIAKQDGLMKRSLPLYAGSIAFLIVGSVCLVVVLFLSSEEIIHRKNPFIRRYPQSSIKELQQVDLKFNSYYFAGSVGDVIYLGNSTDPLHLLAIDLKGRQKRIRLHFDHKNLGFQSIRIAIRQEYVYLMDGTVPCIFRGNTKDWRITTQLKGMPRFTLAQPVDSTTIAFRNNTGANRAHILGIFYAGTDPKVAYAPWLLTPQIDGIFDTDGMLQYNAELKILLYNYFYRNQFIVADIKGNLKFTGHTIDTITKAKIKVAYLKDNTERQMAAPPFMVNAMTATKKHLLFVNSKVPGRYEREKVWQQSSIIDVYDLKKKSYVLSFPVYGNENKKIQALWVSSGYLYVIIGTELIIYKISGLLEKEMKKA</sequence>